<feature type="transmembrane region" description="Helical" evidence="1">
    <location>
        <begin position="150"/>
        <end position="179"/>
    </location>
</feature>
<feature type="transmembrane region" description="Helical" evidence="1">
    <location>
        <begin position="304"/>
        <end position="324"/>
    </location>
</feature>
<feature type="transmembrane region" description="Helical" evidence="1">
    <location>
        <begin position="331"/>
        <end position="348"/>
    </location>
</feature>
<evidence type="ECO:0000313" key="2">
    <source>
        <dbReference type="EMBL" id="PZQ51160.1"/>
    </source>
</evidence>
<gene>
    <name evidence="2" type="ORF">DI555_21150</name>
</gene>
<feature type="transmembrane region" description="Helical" evidence="1">
    <location>
        <begin position="69"/>
        <end position="86"/>
    </location>
</feature>
<protein>
    <recommendedName>
        <fullName evidence="4">Glycosyltransferase RgtA/B/C/D-like domain-containing protein</fullName>
    </recommendedName>
</protein>
<organism evidence="2 3">
    <name type="scientific">Novosphingobium pentaromativorans</name>
    <dbReference type="NCBI Taxonomy" id="205844"/>
    <lineage>
        <taxon>Bacteria</taxon>
        <taxon>Pseudomonadati</taxon>
        <taxon>Pseudomonadota</taxon>
        <taxon>Alphaproteobacteria</taxon>
        <taxon>Sphingomonadales</taxon>
        <taxon>Sphingomonadaceae</taxon>
        <taxon>Novosphingobium</taxon>
    </lineage>
</organism>
<name>A0A2W5QI06_9SPHN</name>
<accession>A0A2W5QI06</accession>
<reference evidence="2 3" key="1">
    <citation type="submission" date="2017-08" db="EMBL/GenBank/DDBJ databases">
        <title>Infants hospitalized years apart are colonized by the same room-sourced microbial strains.</title>
        <authorList>
            <person name="Brooks B."/>
            <person name="Olm M.R."/>
            <person name="Firek B.A."/>
            <person name="Baker R."/>
            <person name="Thomas B.C."/>
            <person name="Morowitz M.J."/>
            <person name="Banfield J.F."/>
        </authorList>
    </citation>
    <scope>NUCLEOTIDE SEQUENCE [LARGE SCALE GENOMIC DNA]</scope>
    <source>
        <strain evidence="2">S2_005_002_R2_33</strain>
    </source>
</reference>
<feature type="transmembrane region" description="Helical" evidence="1">
    <location>
        <begin position="244"/>
        <end position="261"/>
    </location>
</feature>
<feature type="transmembrane region" description="Helical" evidence="1">
    <location>
        <begin position="191"/>
        <end position="215"/>
    </location>
</feature>
<proteinExistence type="predicted"/>
<feature type="transmembrane region" description="Helical" evidence="1">
    <location>
        <begin position="273"/>
        <end position="292"/>
    </location>
</feature>
<comment type="caution">
    <text evidence="2">The sequence shown here is derived from an EMBL/GenBank/DDBJ whole genome shotgun (WGS) entry which is preliminary data.</text>
</comment>
<dbReference type="AlphaFoldDB" id="A0A2W5QI06"/>
<keyword evidence="1" id="KW-0812">Transmembrane</keyword>
<sequence>MALLGIALVWTCLQRGPWYDEFYTQYVTRPGLPWGRALRESWMADNHPPLYYILARATAWLGSIAHHRLLNVALGALALAGGLAIVRDVPRLAPAAAVLILELSANPWSLIAGSELRSYFLSLCAGTVFALGLCAIRLTRQAGTPLRQTAFWSATFLAFNTHIITSLAAAAIALPFVLASLVRRDWREARAICLPVAAGGLTFVAVTAIQLPVWLSNTRVFWIEPGFDSARWSVEWALLRTLEANPVVLLAGLAGAVLLARDTLVQKKASGEAGALALLALGTVLAAAGLVALHLLRPILIEKYLMALVAAVCVGLGLAGGRLLESLGQRLRVLVLVAALAASAYALVQNVPQAVNRVSWLATGRAIVEQVKRCPGTVVHTDPYWNAEVMAMLPRDNAQVVPFAYRYVAKSFGFRLAPSGSRETAASCPTVFWGEHDSKQRFDAAAVAEHLRQSGFAVKGMDFQRLEDGWIAIVPPTATR</sequence>
<keyword evidence="1" id="KW-1133">Transmembrane helix</keyword>
<evidence type="ECO:0000313" key="3">
    <source>
        <dbReference type="Proteomes" id="UP000249082"/>
    </source>
</evidence>
<feature type="transmembrane region" description="Helical" evidence="1">
    <location>
        <begin position="119"/>
        <end position="138"/>
    </location>
</feature>
<dbReference type="Proteomes" id="UP000249082">
    <property type="component" value="Unassembled WGS sequence"/>
</dbReference>
<dbReference type="EMBL" id="QFPX01000026">
    <property type="protein sequence ID" value="PZQ51160.1"/>
    <property type="molecule type" value="Genomic_DNA"/>
</dbReference>
<evidence type="ECO:0000256" key="1">
    <source>
        <dbReference type="SAM" id="Phobius"/>
    </source>
</evidence>
<evidence type="ECO:0008006" key="4">
    <source>
        <dbReference type="Google" id="ProtNLM"/>
    </source>
</evidence>
<keyword evidence="1" id="KW-0472">Membrane</keyword>